<reference evidence="2 3" key="1">
    <citation type="submission" date="2018-08" db="EMBL/GenBank/DDBJ databases">
        <title>Sequencing the genomes of 1000 actinobacteria strains.</title>
        <authorList>
            <person name="Klenk H.-P."/>
        </authorList>
    </citation>
    <scope>NUCLEOTIDE SEQUENCE [LARGE SCALE GENOMIC DNA]</scope>
    <source>
        <strain evidence="2 3">DSM 43927</strain>
    </source>
</reference>
<keyword evidence="1" id="KW-0812">Transmembrane</keyword>
<gene>
    <name evidence="2" type="ORF">DFJ69_2670</name>
</gene>
<dbReference type="Proteomes" id="UP000256661">
    <property type="component" value="Unassembled WGS sequence"/>
</dbReference>
<sequence length="255" mass="28079">MAGGSRAPRMMARVTLDVRRGRNLELYVMAAGAMAVAALSAFGDLLPVDLRWSVAIGGIGLLVYRATVPPPREPVAPVYADRGRFTREPIAARLSTAREVWLFAPSGKNFLSSEHCAMLARVLRRPDAVVRCVLLDPGRTEAVGIAAAQLRCERTMEPLPAALASGLARLRTISDWDLPGRFSCRLLGYNPGFSLLALDPGRGGPIVVELHGVHNESSSARMHLSFTADVEPYWHEYWSEQFRRIWLNAVDCSWE</sequence>
<comment type="caution">
    <text evidence="2">The sequence shown here is derived from an EMBL/GenBank/DDBJ whole genome shotgun (WGS) entry which is preliminary data.</text>
</comment>
<organism evidence="2 3">
    <name type="scientific">Thermomonospora umbrina</name>
    <dbReference type="NCBI Taxonomy" id="111806"/>
    <lineage>
        <taxon>Bacteria</taxon>
        <taxon>Bacillati</taxon>
        <taxon>Actinomycetota</taxon>
        <taxon>Actinomycetes</taxon>
        <taxon>Streptosporangiales</taxon>
        <taxon>Thermomonosporaceae</taxon>
        <taxon>Thermomonospora</taxon>
    </lineage>
</organism>
<dbReference type="AlphaFoldDB" id="A0A3D9SMX4"/>
<evidence type="ECO:0000256" key="1">
    <source>
        <dbReference type="SAM" id="Phobius"/>
    </source>
</evidence>
<feature type="transmembrane region" description="Helical" evidence="1">
    <location>
        <begin position="26"/>
        <end position="46"/>
    </location>
</feature>
<accession>A0A3D9SMX4</accession>
<dbReference type="EMBL" id="QTTT01000001">
    <property type="protein sequence ID" value="REE97208.1"/>
    <property type="molecule type" value="Genomic_DNA"/>
</dbReference>
<proteinExistence type="predicted"/>
<evidence type="ECO:0000313" key="3">
    <source>
        <dbReference type="Proteomes" id="UP000256661"/>
    </source>
</evidence>
<evidence type="ECO:0000313" key="2">
    <source>
        <dbReference type="EMBL" id="REE97208.1"/>
    </source>
</evidence>
<keyword evidence="3" id="KW-1185">Reference proteome</keyword>
<keyword evidence="1" id="KW-1133">Transmembrane helix</keyword>
<protein>
    <submittedName>
        <fullName evidence="2">Uncharacterized protein</fullName>
    </submittedName>
</protein>
<name>A0A3D9SMX4_9ACTN</name>
<keyword evidence="1" id="KW-0472">Membrane</keyword>